<dbReference type="InterPro" id="IPR023298">
    <property type="entry name" value="ATPase_P-typ_TM_dom_sf"/>
</dbReference>
<feature type="binding site" evidence="14">
    <location>
        <position position="874"/>
    </location>
    <ligand>
        <name>ATP</name>
        <dbReference type="ChEBI" id="CHEBI:30616"/>
    </ligand>
</feature>
<feature type="compositionally biased region" description="Polar residues" evidence="17">
    <location>
        <begin position="277"/>
        <end position="289"/>
    </location>
</feature>
<feature type="transmembrane region" description="Helical" evidence="16">
    <location>
        <begin position="448"/>
        <end position="471"/>
    </location>
</feature>
<feature type="binding site" evidence="14">
    <location>
        <position position="556"/>
    </location>
    <ligand>
        <name>ATP</name>
        <dbReference type="ChEBI" id="CHEBI:30616"/>
    </ligand>
</feature>
<evidence type="ECO:0000256" key="17">
    <source>
        <dbReference type="SAM" id="MobiDB-lite"/>
    </source>
</evidence>
<proteinExistence type="inferred from homology"/>
<dbReference type="NCBIfam" id="TIGR01652">
    <property type="entry name" value="ATPase-Plipid"/>
    <property type="match status" value="2"/>
</dbReference>
<gene>
    <name evidence="20" type="ORF">K444DRAFT_606443</name>
</gene>
<keyword evidence="5 14" id="KW-0547">Nucleotide-binding</keyword>
<keyword evidence="21" id="KW-1185">Reference proteome</keyword>
<feature type="region of interest" description="Disordered" evidence="17">
    <location>
        <begin position="1"/>
        <end position="30"/>
    </location>
</feature>
<feature type="binding site" evidence="14">
    <location>
        <position position="736"/>
    </location>
    <ligand>
        <name>ATP</name>
        <dbReference type="ChEBI" id="CHEBI:30616"/>
    </ligand>
</feature>
<dbReference type="InterPro" id="IPR023299">
    <property type="entry name" value="ATPase_P-typ_cyto_dom_N"/>
</dbReference>
<evidence type="ECO:0000256" key="12">
    <source>
        <dbReference type="ARBA" id="ARBA00049128"/>
    </source>
</evidence>
<dbReference type="Gene3D" id="3.40.1110.10">
    <property type="entry name" value="Calcium-transporting ATPase, cytoplasmic domain N"/>
    <property type="match status" value="2"/>
</dbReference>
<feature type="binding site" evidence="14">
    <location>
        <position position="558"/>
    </location>
    <ligand>
        <name>ATP</name>
        <dbReference type="ChEBI" id="CHEBI:30616"/>
    </ligand>
</feature>
<dbReference type="FunFam" id="3.40.50.1000:FF:000172">
    <property type="entry name" value="Phospholipid-transporting ATPase"/>
    <property type="match status" value="1"/>
</dbReference>
<dbReference type="FunFam" id="3.40.50.1000:FF:000001">
    <property type="entry name" value="Phospholipid-transporting ATPase IC"/>
    <property type="match status" value="1"/>
</dbReference>
<evidence type="ECO:0000313" key="21">
    <source>
        <dbReference type="Proteomes" id="UP000235371"/>
    </source>
</evidence>
<evidence type="ECO:0000256" key="14">
    <source>
        <dbReference type="PIRSR" id="PIRSR606539-2"/>
    </source>
</evidence>
<dbReference type="SFLD" id="SFLDF00027">
    <property type="entry name" value="p-type_atpase"/>
    <property type="match status" value="1"/>
</dbReference>
<dbReference type="InterPro" id="IPR036412">
    <property type="entry name" value="HAD-like_sf"/>
</dbReference>
<feature type="binding site" evidence="14">
    <location>
        <position position="557"/>
    </location>
    <ligand>
        <name>ATP</name>
        <dbReference type="ChEBI" id="CHEBI:30616"/>
    </ligand>
</feature>
<feature type="compositionally biased region" description="Polar residues" evidence="17">
    <location>
        <begin position="588"/>
        <end position="599"/>
    </location>
</feature>
<dbReference type="InterPro" id="IPR008250">
    <property type="entry name" value="ATPase_P-typ_transduc_dom_A_sf"/>
</dbReference>
<dbReference type="GO" id="GO:0005802">
    <property type="term" value="C:trans-Golgi network"/>
    <property type="evidence" value="ECO:0007669"/>
    <property type="project" value="TreeGrafter"/>
</dbReference>
<dbReference type="GeneID" id="36587072"/>
<keyword evidence="9 16" id="KW-1133">Transmembrane helix</keyword>
<dbReference type="NCBIfam" id="TIGR01494">
    <property type="entry name" value="ATPase_P-type"/>
    <property type="match status" value="2"/>
</dbReference>
<keyword evidence="8 16" id="KW-1278">Translocase</keyword>
<dbReference type="Proteomes" id="UP000235371">
    <property type="component" value="Unassembled WGS sequence"/>
</dbReference>
<dbReference type="PANTHER" id="PTHR24092">
    <property type="entry name" value="PROBABLE PHOSPHOLIPID-TRANSPORTING ATPASE"/>
    <property type="match status" value="1"/>
</dbReference>
<evidence type="ECO:0000256" key="5">
    <source>
        <dbReference type="ARBA" id="ARBA00022741"/>
    </source>
</evidence>
<dbReference type="AlphaFoldDB" id="A0A2J6TWW9"/>
<dbReference type="RefSeq" id="XP_024744411.1">
    <property type="nucleotide sequence ID" value="XM_024878995.1"/>
</dbReference>
<comment type="catalytic activity">
    <reaction evidence="11 16">
        <text>ATP + H2O + phospholipidSide 1 = ADP + phosphate + phospholipidSide 2.</text>
        <dbReference type="EC" id="7.6.2.1"/>
    </reaction>
</comment>
<feature type="transmembrane region" description="Helical" evidence="16">
    <location>
        <begin position="182"/>
        <end position="201"/>
    </location>
</feature>
<dbReference type="InterPro" id="IPR032631">
    <property type="entry name" value="P-type_ATPase_N"/>
</dbReference>
<dbReference type="Gene3D" id="2.70.150.10">
    <property type="entry name" value="Calcium-transporting ATPase, cytoplasmic transduction domain A"/>
    <property type="match status" value="1"/>
</dbReference>
<dbReference type="PANTHER" id="PTHR24092:SF174">
    <property type="entry name" value="PHOSPHOLIPID-TRANSPORTING ATPASE DNF3-RELATED"/>
    <property type="match status" value="1"/>
</dbReference>
<dbReference type="GO" id="GO:0032456">
    <property type="term" value="P:endocytic recycling"/>
    <property type="evidence" value="ECO:0007669"/>
    <property type="project" value="TreeGrafter"/>
</dbReference>
<comment type="subcellular location">
    <subcellularLocation>
        <location evidence="1 16">Membrane</location>
        <topology evidence="1 16">Multi-pass membrane protein</topology>
    </subcellularLocation>
</comment>
<evidence type="ECO:0000256" key="15">
    <source>
        <dbReference type="PIRSR" id="PIRSR606539-3"/>
    </source>
</evidence>
<dbReference type="GO" id="GO:0016887">
    <property type="term" value="F:ATP hydrolysis activity"/>
    <property type="evidence" value="ECO:0007669"/>
    <property type="project" value="InterPro"/>
</dbReference>
<feature type="binding site" evidence="15">
    <location>
        <position position="558"/>
    </location>
    <ligand>
        <name>Mg(2+)</name>
        <dbReference type="ChEBI" id="CHEBI:18420"/>
    </ligand>
</feature>
<dbReference type="Pfam" id="PF16209">
    <property type="entry name" value="PhoLip_ATPase_N"/>
    <property type="match status" value="1"/>
</dbReference>
<comment type="similarity">
    <text evidence="2 16">Belongs to the cation transport ATPase (P-type) (TC 3.A.3) family. Type IV subfamily.</text>
</comment>
<dbReference type="SFLD" id="SFLDS00003">
    <property type="entry name" value="Haloacid_Dehalogenase"/>
    <property type="match status" value="1"/>
</dbReference>
<feature type="binding site" evidence="15">
    <location>
        <position position="1067"/>
    </location>
    <ligand>
        <name>Mg(2+)</name>
        <dbReference type="ChEBI" id="CHEBI:18420"/>
    </ligand>
</feature>
<evidence type="ECO:0000256" key="13">
    <source>
        <dbReference type="PIRSR" id="PIRSR606539-1"/>
    </source>
</evidence>
<dbReference type="GO" id="GO:0140326">
    <property type="term" value="F:ATPase-coupled intramembrane lipid transporter activity"/>
    <property type="evidence" value="ECO:0007669"/>
    <property type="project" value="UniProtKB-EC"/>
</dbReference>
<dbReference type="SUPFAM" id="SSF56784">
    <property type="entry name" value="HAD-like"/>
    <property type="match status" value="1"/>
</dbReference>
<keyword evidence="10 16" id="KW-0472">Membrane</keyword>
<feature type="region of interest" description="Disordered" evidence="17">
    <location>
        <begin position="256"/>
        <end position="289"/>
    </location>
</feature>
<dbReference type="InterPro" id="IPR001757">
    <property type="entry name" value="P_typ_ATPase"/>
</dbReference>
<dbReference type="EC" id="7.6.2.1" evidence="16"/>
<comment type="caution">
    <text evidence="16">Lacks conserved residue(s) required for the propagation of feature annotation.</text>
</comment>
<dbReference type="InterPro" id="IPR044492">
    <property type="entry name" value="P_typ_ATPase_HD_dom"/>
</dbReference>
<evidence type="ECO:0000259" key="19">
    <source>
        <dbReference type="Pfam" id="PF16212"/>
    </source>
</evidence>
<feature type="transmembrane region" description="Helical" evidence="16">
    <location>
        <begin position="1209"/>
        <end position="1232"/>
    </location>
</feature>
<dbReference type="Gene3D" id="3.40.50.1000">
    <property type="entry name" value="HAD superfamily/HAD-like"/>
    <property type="match status" value="1"/>
</dbReference>
<evidence type="ECO:0000256" key="7">
    <source>
        <dbReference type="ARBA" id="ARBA00022842"/>
    </source>
</evidence>
<dbReference type="PROSITE" id="PS00154">
    <property type="entry name" value="ATPASE_E1_E2"/>
    <property type="match status" value="1"/>
</dbReference>
<evidence type="ECO:0000256" key="8">
    <source>
        <dbReference type="ARBA" id="ARBA00022967"/>
    </source>
</evidence>
<feature type="transmembrane region" description="Helical" evidence="16">
    <location>
        <begin position="1238"/>
        <end position="1257"/>
    </location>
</feature>
<reference evidence="20 21" key="1">
    <citation type="submission" date="2016-04" db="EMBL/GenBank/DDBJ databases">
        <title>A degradative enzymes factory behind the ericoid mycorrhizal symbiosis.</title>
        <authorList>
            <consortium name="DOE Joint Genome Institute"/>
            <person name="Martino E."/>
            <person name="Morin E."/>
            <person name="Grelet G."/>
            <person name="Kuo A."/>
            <person name="Kohler A."/>
            <person name="Daghino S."/>
            <person name="Barry K."/>
            <person name="Choi C."/>
            <person name="Cichocki N."/>
            <person name="Clum A."/>
            <person name="Copeland A."/>
            <person name="Hainaut M."/>
            <person name="Haridas S."/>
            <person name="Labutti K."/>
            <person name="Lindquist E."/>
            <person name="Lipzen A."/>
            <person name="Khouja H.-R."/>
            <person name="Murat C."/>
            <person name="Ohm R."/>
            <person name="Olson A."/>
            <person name="Spatafora J."/>
            <person name="Veneault-Fourrey C."/>
            <person name="Henrissat B."/>
            <person name="Grigoriev I."/>
            <person name="Martin F."/>
            <person name="Perotto S."/>
        </authorList>
    </citation>
    <scope>NUCLEOTIDE SEQUENCE [LARGE SCALE GENOMIC DNA]</scope>
    <source>
        <strain evidence="20 21">E</strain>
    </source>
</reference>
<evidence type="ECO:0000259" key="18">
    <source>
        <dbReference type="Pfam" id="PF16209"/>
    </source>
</evidence>
<dbReference type="InterPro" id="IPR023214">
    <property type="entry name" value="HAD_sf"/>
</dbReference>
<evidence type="ECO:0000256" key="1">
    <source>
        <dbReference type="ARBA" id="ARBA00004141"/>
    </source>
</evidence>
<feature type="binding site" evidence="14">
    <location>
        <position position="954"/>
    </location>
    <ligand>
        <name>ATP</name>
        <dbReference type="ChEBI" id="CHEBI:30616"/>
    </ligand>
</feature>
<dbReference type="SFLD" id="SFLDG00002">
    <property type="entry name" value="C1.7:_P-type_atpase_like"/>
    <property type="match status" value="1"/>
</dbReference>
<feature type="region of interest" description="Disordered" evidence="17">
    <location>
        <begin position="43"/>
        <end position="70"/>
    </location>
</feature>
<sequence>MRDPKNQRDAFGAGEEPGARSEKDLTQMGMGKMVLDRSAVDIETDVLSPATPRTRHSSERRGHDNTSFPNNLSWARRNSKVLANQMKQWYKKYVCHMLLRQREIPRSNDGRHIDLDLSRTTPLVDERTGKHYANNIIRSSRYTIWTFLPLQLWFQFTKIANFYFLIMGILQLIPGLSTTGTYTTILPLLFFLSFSIAREGYDDFRRYRLDRVENRRLARVLRGSSWTVAGEKTIRSFASIAGESWKESKSIARRIGPKNDIEAPPVTSDPKLYPGSKESSTASPPPESVNSAWATVKWIDLKVGDVIEIQRDEQLPADIVLLYSDGRDGIAYIETMALDGETNLKCRRPPDELAKRCGTVTDLARCRANFAVEDPNLDLYDFHGKVSLDGSTLPLTLENVIFRGSTLRNTKRAVGMIVNTGEECKIRMNANKKPQTKAPAIQYMTNRVVILLTIFVILLSIGCTAGYEIWTPVFENRAWYLDDAHLPLEDIFIAFAIEFNNLIPLALYVSLEIIKFAQFLLLQDIEMYDPVSDTPVVCNTQTIFENLGQVSYIFSDKTGTLTENVMRFRKMGIAGTTWQHKDRKEATSRGNESAGNTQPRIEIDEPSPQDQELYTDGLLQYMQLHPSAPFTAKAQIFFLALALCHTCFPETQANGDIAFQATSPDETALVGAAQDLGYLLVDRSTHSATLVTQLSGTDSEIREKYEILDVIEFSSKRKRMSVIVRFADGRICLLCKGADSVVLPRLQVDEKRARDASPSERRKRKSIDERRVARMRRSMQEDSMNSLERLSIGMGRPELSRLSSDLGFRLSVGFERAHETLHTARGYWREKSAPSSDPALAVRRVVEEAQSLDDAAILERCRQQIDDFACEGLRTLVYGYRLLGEAEYASWHKTYHEATTSLTNRQEGIEAAGELIEQNLDLAGATAIEDKLQKGVPETIDKLQRANIKIWMLTGDKRETAINIAHSARICKPYSQVVILDQTSGDVEQKLTSTLLEVSTSNHTVVVIDGQTLVSIEKNEILASIFYELLLVVGAVICCRASPAQKASIVKNIRRQLPKSITLAIGDGGNDIAMIQEAHVGVGISGKEGLQAARVADYSIAQFRFLQRLLLVHGHWNYVRTAKYILLTFWKEMLFYSVQIMYQRWNGYTGTSLYESDSLTVWNTLFTSLPVMLPGIFEQDLSAETLLAVPELYGYGQESRGFDMWKYTWWMLMAAFESQVIWWMTYFLFGVVPITDDQSLFAIGNLAFSVCVVFINVKLL</sequence>
<feature type="binding site" evidence="15">
    <location>
        <position position="556"/>
    </location>
    <ligand>
        <name>Mg(2+)</name>
        <dbReference type="ChEBI" id="CHEBI:18420"/>
    </ligand>
</feature>
<dbReference type="STRING" id="1095630.A0A2J6TWW9"/>
<feature type="region of interest" description="Disordered" evidence="17">
    <location>
        <begin position="750"/>
        <end position="769"/>
    </location>
</feature>
<evidence type="ECO:0000256" key="9">
    <source>
        <dbReference type="ARBA" id="ARBA00022989"/>
    </source>
</evidence>
<keyword evidence="4 15" id="KW-0479">Metal-binding</keyword>
<feature type="binding site" evidence="14">
    <location>
        <position position="1040"/>
    </location>
    <ligand>
        <name>ATP</name>
        <dbReference type="ChEBI" id="CHEBI:30616"/>
    </ligand>
</feature>
<dbReference type="GO" id="GO:0005886">
    <property type="term" value="C:plasma membrane"/>
    <property type="evidence" value="ECO:0007669"/>
    <property type="project" value="TreeGrafter"/>
</dbReference>
<dbReference type="InParanoid" id="A0A2J6TWW9"/>
<feature type="domain" description="P-type ATPase N-terminal" evidence="18">
    <location>
        <begin position="128"/>
        <end position="185"/>
    </location>
</feature>
<feature type="binding site" evidence="14">
    <location>
        <position position="1070"/>
    </location>
    <ligand>
        <name>ATP</name>
        <dbReference type="ChEBI" id="CHEBI:30616"/>
    </ligand>
</feature>
<dbReference type="EMBL" id="KZ613740">
    <property type="protein sequence ID" value="PMD67507.1"/>
    <property type="molecule type" value="Genomic_DNA"/>
</dbReference>
<evidence type="ECO:0000256" key="6">
    <source>
        <dbReference type="ARBA" id="ARBA00022840"/>
    </source>
</evidence>
<dbReference type="OrthoDB" id="377733at2759"/>
<dbReference type="PRINTS" id="PR00119">
    <property type="entry name" value="CATATPASE"/>
</dbReference>
<evidence type="ECO:0000256" key="10">
    <source>
        <dbReference type="ARBA" id="ARBA00023136"/>
    </source>
</evidence>
<evidence type="ECO:0000256" key="4">
    <source>
        <dbReference type="ARBA" id="ARBA00022723"/>
    </source>
</evidence>
<keyword evidence="3 16" id="KW-0812">Transmembrane</keyword>
<dbReference type="Pfam" id="PF16212">
    <property type="entry name" value="PhoLip_ATPase_C"/>
    <property type="match status" value="1"/>
</dbReference>
<feature type="binding site" evidence="14">
    <location>
        <position position="666"/>
    </location>
    <ligand>
        <name>ATP</name>
        <dbReference type="ChEBI" id="CHEBI:30616"/>
    </ligand>
</feature>
<feature type="binding site" evidence="14">
    <location>
        <position position="956"/>
    </location>
    <ligand>
        <name>ATP</name>
        <dbReference type="ChEBI" id="CHEBI:30616"/>
    </ligand>
</feature>
<name>A0A2J6TWW9_9HELO</name>
<dbReference type="InterPro" id="IPR032630">
    <property type="entry name" value="P_typ_ATPase_c"/>
</dbReference>
<feature type="binding site" evidence="14">
    <location>
        <position position="955"/>
    </location>
    <ligand>
        <name>ATP</name>
        <dbReference type="ChEBI" id="CHEBI:30616"/>
    </ligand>
</feature>
<dbReference type="SUPFAM" id="SSF81665">
    <property type="entry name" value="Calcium ATPase, transmembrane domain M"/>
    <property type="match status" value="1"/>
</dbReference>
<dbReference type="SUPFAM" id="SSF81660">
    <property type="entry name" value="Metal cation-transporting ATPase, ATP-binding domain N"/>
    <property type="match status" value="1"/>
</dbReference>
<feature type="binding site" evidence="15">
    <location>
        <position position="1071"/>
    </location>
    <ligand>
        <name>Mg(2+)</name>
        <dbReference type="ChEBI" id="CHEBI:18420"/>
    </ligand>
</feature>
<feature type="domain" description="P-type ATPase C-terminal" evidence="19">
    <location>
        <begin position="1093"/>
        <end position="1259"/>
    </location>
</feature>
<dbReference type="GO" id="GO:0045332">
    <property type="term" value="P:phospholipid translocation"/>
    <property type="evidence" value="ECO:0007669"/>
    <property type="project" value="TreeGrafter"/>
</dbReference>
<dbReference type="InterPro" id="IPR006539">
    <property type="entry name" value="P-type_ATPase_IV"/>
</dbReference>
<feature type="region of interest" description="Disordered" evidence="17">
    <location>
        <begin position="579"/>
        <end position="609"/>
    </location>
</feature>
<evidence type="ECO:0000256" key="2">
    <source>
        <dbReference type="ARBA" id="ARBA00008109"/>
    </source>
</evidence>
<accession>A0A2J6TWW9</accession>
<organism evidence="20 21">
    <name type="scientific">Hyaloscypha bicolor E</name>
    <dbReference type="NCBI Taxonomy" id="1095630"/>
    <lineage>
        <taxon>Eukaryota</taxon>
        <taxon>Fungi</taxon>
        <taxon>Dikarya</taxon>
        <taxon>Ascomycota</taxon>
        <taxon>Pezizomycotina</taxon>
        <taxon>Leotiomycetes</taxon>
        <taxon>Helotiales</taxon>
        <taxon>Hyaloscyphaceae</taxon>
        <taxon>Hyaloscypha</taxon>
        <taxon>Hyaloscypha bicolor</taxon>
    </lineage>
</organism>
<dbReference type="Pfam" id="PF00702">
    <property type="entry name" value="Hydrolase"/>
    <property type="match status" value="1"/>
</dbReference>
<feature type="binding site" evidence="14">
    <location>
        <position position="1071"/>
    </location>
    <ligand>
        <name>ATP</name>
        <dbReference type="ChEBI" id="CHEBI:30616"/>
    </ligand>
</feature>
<dbReference type="SUPFAM" id="SSF81653">
    <property type="entry name" value="Calcium ATPase, transduction domain A"/>
    <property type="match status" value="1"/>
</dbReference>
<comment type="catalytic activity">
    <reaction evidence="12">
        <text>a 1,2-diacyl-sn-glycero-3-phosphoethanolamine(out) + ATP + H2O = a 1,2-diacyl-sn-glycero-3-phosphoethanolamine(in) + ADP + phosphate + H(+)</text>
        <dbReference type="Rhea" id="RHEA:66132"/>
        <dbReference type="ChEBI" id="CHEBI:15377"/>
        <dbReference type="ChEBI" id="CHEBI:15378"/>
        <dbReference type="ChEBI" id="CHEBI:30616"/>
        <dbReference type="ChEBI" id="CHEBI:43474"/>
        <dbReference type="ChEBI" id="CHEBI:64612"/>
        <dbReference type="ChEBI" id="CHEBI:456216"/>
    </reaction>
    <physiologicalReaction direction="left-to-right" evidence="12">
        <dbReference type="Rhea" id="RHEA:66133"/>
    </physiologicalReaction>
</comment>
<protein>
    <recommendedName>
        <fullName evidence="16">Phospholipid-transporting ATPase</fullName>
        <ecNumber evidence="16">7.6.2.1</ecNumber>
    </recommendedName>
</protein>
<dbReference type="InterPro" id="IPR018303">
    <property type="entry name" value="ATPase_P-typ_P_site"/>
</dbReference>
<comment type="cofactor">
    <cofactor evidence="15">
        <name>Mg(2+)</name>
        <dbReference type="ChEBI" id="CHEBI:18420"/>
    </cofactor>
</comment>
<dbReference type="GO" id="GO:0005524">
    <property type="term" value="F:ATP binding"/>
    <property type="evidence" value="ECO:0007669"/>
    <property type="project" value="UniProtKB-UniRule"/>
</dbReference>
<dbReference type="GO" id="GO:0006892">
    <property type="term" value="P:post-Golgi vesicle-mediated transport"/>
    <property type="evidence" value="ECO:0007669"/>
    <property type="project" value="TreeGrafter"/>
</dbReference>
<keyword evidence="7 15" id="KW-0460">Magnesium</keyword>
<keyword evidence="6 14" id="KW-0067">ATP-binding</keyword>
<evidence type="ECO:0000256" key="11">
    <source>
        <dbReference type="ARBA" id="ARBA00034036"/>
    </source>
</evidence>
<feature type="binding site" evidence="14">
    <location>
        <position position="1046"/>
    </location>
    <ligand>
        <name>ATP</name>
        <dbReference type="ChEBI" id="CHEBI:30616"/>
    </ligand>
</feature>
<evidence type="ECO:0000256" key="3">
    <source>
        <dbReference type="ARBA" id="ARBA00022692"/>
    </source>
</evidence>
<dbReference type="GO" id="GO:0000287">
    <property type="term" value="F:magnesium ion binding"/>
    <property type="evidence" value="ECO:0007669"/>
    <property type="project" value="UniProtKB-UniRule"/>
</dbReference>
<dbReference type="FunCoup" id="A0A2J6TWW9">
    <property type="interactions" value="30"/>
</dbReference>
<evidence type="ECO:0000313" key="20">
    <source>
        <dbReference type="EMBL" id="PMD67507.1"/>
    </source>
</evidence>
<dbReference type="Pfam" id="PF13246">
    <property type="entry name" value="Cation_ATPase"/>
    <property type="match status" value="1"/>
</dbReference>
<feature type="active site" description="4-aspartylphosphate intermediate" evidence="13">
    <location>
        <position position="556"/>
    </location>
</feature>
<feature type="binding site" evidence="14">
    <location>
        <position position="713"/>
    </location>
    <ligand>
        <name>ATP</name>
        <dbReference type="ChEBI" id="CHEBI:30616"/>
    </ligand>
</feature>
<evidence type="ECO:0000256" key="16">
    <source>
        <dbReference type="RuleBase" id="RU362033"/>
    </source>
</evidence>